<feature type="domain" description="DUF547" evidence="2">
    <location>
        <begin position="91"/>
        <end position="204"/>
    </location>
</feature>
<feature type="signal peptide" evidence="1">
    <location>
        <begin position="1"/>
        <end position="19"/>
    </location>
</feature>
<evidence type="ECO:0000313" key="3">
    <source>
        <dbReference type="EMBL" id="MDT0619655.1"/>
    </source>
</evidence>
<feature type="chain" id="PRO_5045371564" evidence="1">
    <location>
        <begin position="20"/>
        <end position="272"/>
    </location>
</feature>
<proteinExistence type="predicted"/>
<organism evidence="3 4">
    <name type="scientific">Spectribacter acetivorans</name>
    <dbReference type="NCBI Taxonomy" id="3075603"/>
    <lineage>
        <taxon>Bacteria</taxon>
        <taxon>Pseudomonadati</taxon>
        <taxon>Pseudomonadota</taxon>
        <taxon>Gammaproteobacteria</taxon>
        <taxon>Salinisphaerales</taxon>
        <taxon>Salinisphaeraceae</taxon>
        <taxon>Spectribacter</taxon>
    </lineage>
</organism>
<dbReference type="EMBL" id="JAVRHY010000018">
    <property type="protein sequence ID" value="MDT0619655.1"/>
    <property type="molecule type" value="Genomic_DNA"/>
</dbReference>
<evidence type="ECO:0000313" key="4">
    <source>
        <dbReference type="Proteomes" id="UP001259982"/>
    </source>
</evidence>
<dbReference type="PANTHER" id="PTHR46361">
    <property type="entry name" value="ELECTRON CARRIER/ PROTEIN DISULFIDE OXIDOREDUCTASE"/>
    <property type="match status" value="1"/>
</dbReference>
<evidence type="ECO:0000259" key="2">
    <source>
        <dbReference type="Pfam" id="PF04784"/>
    </source>
</evidence>
<keyword evidence="4" id="KW-1185">Reference proteome</keyword>
<accession>A0ABU3BCB7</accession>
<gene>
    <name evidence="3" type="ORF">RM531_14345</name>
</gene>
<dbReference type="Pfam" id="PF04784">
    <property type="entry name" value="DUF547"/>
    <property type="match status" value="1"/>
</dbReference>
<dbReference type="Proteomes" id="UP001259982">
    <property type="component" value="Unassembled WGS sequence"/>
</dbReference>
<reference evidence="3 4" key="1">
    <citation type="submission" date="2023-09" db="EMBL/GenBank/DDBJ databases">
        <authorList>
            <person name="Rey-Velasco X."/>
        </authorList>
    </citation>
    <scope>NUCLEOTIDE SEQUENCE [LARGE SCALE GENOMIC DNA]</scope>
    <source>
        <strain evidence="3 4">P385</strain>
    </source>
</reference>
<comment type="caution">
    <text evidence="3">The sequence shown here is derived from an EMBL/GenBank/DDBJ whole genome shotgun (WGS) entry which is preliminary data.</text>
</comment>
<dbReference type="InterPro" id="IPR006869">
    <property type="entry name" value="DUF547"/>
</dbReference>
<protein>
    <submittedName>
        <fullName evidence="3">DUF547 domain-containing protein</fullName>
    </submittedName>
</protein>
<dbReference type="PANTHER" id="PTHR46361:SF3">
    <property type="entry name" value="ELECTRON CARRIER_ PROTEIN DISULFIDE OXIDOREDUCTASE"/>
    <property type="match status" value="1"/>
</dbReference>
<dbReference type="RefSeq" id="WP_311660219.1">
    <property type="nucleotide sequence ID" value="NZ_JAVRHY010000018.1"/>
</dbReference>
<evidence type="ECO:0000256" key="1">
    <source>
        <dbReference type="SAM" id="SignalP"/>
    </source>
</evidence>
<name>A0ABU3BCB7_9GAMM</name>
<sequence length="272" mass="30375">MRFISVLLISLLAAATAQAVPTANLWEHWTAHDENSTATIDHAAWSEFLGNHVVPDPTLGLNRVRYGAVSAADRKTLDTYIRRLENVAIADYNRPVQRAYWLNLYNAATVRLILENYPLDSIRDIGGGLFGLGSNAWQQKLLTVDGKPLSLDDIEHRILRPIWGDGLTHYGVNCASVGCPNLRDSAYLGARVNEQLRDNARAYVNSPRGARFDDGRLLVSKIYEWYQVDFGGSETGVISHLRRFAEPSLSARLDAADDIAGYRYDWSLNEAE</sequence>
<keyword evidence="1" id="KW-0732">Signal</keyword>